<comment type="similarity">
    <text evidence="1 8">Belongs to the cytochrome P450 family.</text>
</comment>
<dbReference type="PROSITE" id="PS00086">
    <property type="entry name" value="CYTOCHROME_P450"/>
    <property type="match status" value="1"/>
</dbReference>
<keyword evidence="9" id="KW-0472">Membrane</keyword>
<dbReference type="OMA" id="KAPHEML"/>
<organism evidence="10 11">
    <name type="scientific">Cajanus cajan</name>
    <name type="common">Pigeon pea</name>
    <name type="synonym">Cajanus indicus</name>
    <dbReference type="NCBI Taxonomy" id="3821"/>
    <lineage>
        <taxon>Eukaryota</taxon>
        <taxon>Viridiplantae</taxon>
        <taxon>Streptophyta</taxon>
        <taxon>Embryophyta</taxon>
        <taxon>Tracheophyta</taxon>
        <taxon>Spermatophyta</taxon>
        <taxon>Magnoliopsida</taxon>
        <taxon>eudicotyledons</taxon>
        <taxon>Gunneridae</taxon>
        <taxon>Pentapetalae</taxon>
        <taxon>rosids</taxon>
        <taxon>fabids</taxon>
        <taxon>Fabales</taxon>
        <taxon>Fabaceae</taxon>
        <taxon>Papilionoideae</taxon>
        <taxon>50 kb inversion clade</taxon>
        <taxon>NPAAA clade</taxon>
        <taxon>indigoferoid/millettioid clade</taxon>
        <taxon>Phaseoleae</taxon>
        <taxon>Cajanus</taxon>
    </lineage>
</organism>
<dbReference type="FunFam" id="1.10.630.10:FF:000026">
    <property type="entry name" value="Cytochrome P450 82C4"/>
    <property type="match status" value="1"/>
</dbReference>
<evidence type="ECO:0000256" key="3">
    <source>
        <dbReference type="ARBA" id="ARBA00022723"/>
    </source>
</evidence>
<keyword evidence="11" id="KW-1185">Reference proteome</keyword>
<dbReference type="GO" id="GO:0005506">
    <property type="term" value="F:iron ion binding"/>
    <property type="evidence" value="ECO:0007669"/>
    <property type="project" value="InterPro"/>
</dbReference>
<dbReference type="InterPro" id="IPR017972">
    <property type="entry name" value="Cyt_P450_CS"/>
</dbReference>
<evidence type="ECO:0000256" key="8">
    <source>
        <dbReference type="RuleBase" id="RU000461"/>
    </source>
</evidence>
<proteinExistence type="inferred from homology"/>
<evidence type="ECO:0000256" key="2">
    <source>
        <dbReference type="ARBA" id="ARBA00022617"/>
    </source>
</evidence>
<keyword evidence="9" id="KW-0812">Transmembrane</keyword>
<name>A0A151QYE8_CAJCA</name>
<evidence type="ECO:0000256" key="7">
    <source>
        <dbReference type="PIRSR" id="PIRSR602401-1"/>
    </source>
</evidence>
<dbReference type="PRINTS" id="PR00463">
    <property type="entry name" value="EP450I"/>
</dbReference>
<feature type="binding site" description="axial binding residue" evidence="7">
    <location>
        <position position="470"/>
    </location>
    <ligand>
        <name>heme</name>
        <dbReference type="ChEBI" id="CHEBI:30413"/>
    </ligand>
    <ligandPart>
        <name>Fe</name>
        <dbReference type="ChEBI" id="CHEBI:18248"/>
    </ligandPart>
</feature>
<dbReference type="STRING" id="3821.A0A151QYE8"/>
<accession>A0A151QYE8</accession>
<dbReference type="Gene3D" id="1.10.630.10">
    <property type="entry name" value="Cytochrome P450"/>
    <property type="match status" value="1"/>
</dbReference>
<keyword evidence="9" id="KW-1133">Transmembrane helix</keyword>
<dbReference type="AlphaFoldDB" id="A0A151QYE8"/>
<sequence>MVYSFGSGTPLGLLRDRRGIHRYRLLSLFLFLFYLFLYHPFKFGHNKEAPMVAGAWPILGHLPLLSGSQSPHRTLGALADKYGPIFTIKLGAKETLVINNWEVAKECFTTNDLVVSSRPKLVVIEHLGYNQAMFAVAPYGPYWREIRKIITSEILSNRRVEQLQHVRVTEIRNSIKELLDVWSSTKSESGYALVELKQWFSHLTFNIIFQTTVGKRYFGAASVDDEKAQTCVKAVKELLRLFGVFTVGDAIPYLRWFDFGGHEKAMKEIGKEFDGILSEWLEEHRQKRALGENVQDFMDVMISLLDGKTIDGIDGDTMIKSTVQAIISAGTDTISTVLIWAICLILKNPPILEKIMAELDIQVGKKRCICESDLNKLTYFQATVKETLRLYPPAPLSTPREITEDCTISGFNVKKGTRLITNLWKINTDLNVWSDPLEFKPERFLTTYKDIDMKGQHFELLPFGSGRRICPGITFGLQIVHFSLAILLHSFEILESPTEPIDMTETLGITYNKATPLKILIKPRLSPN</sequence>
<dbReference type="Gramene" id="C.cajan_40817.t">
    <property type="protein sequence ID" value="C.cajan_40817.t"/>
    <property type="gene ID" value="C.cajan_40817"/>
</dbReference>
<dbReference type="InterPro" id="IPR036396">
    <property type="entry name" value="Cyt_P450_sf"/>
</dbReference>
<dbReference type="EMBL" id="KQ484397">
    <property type="protein sequence ID" value="KYP35340.1"/>
    <property type="molecule type" value="Genomic_DNA"/>
</dbReference>
<keyword evidence="6 8" id="KW-0503">Monooxygenase</keyword>
<evidence type="ECO:0000256" key="6">
    <source>
        <dbReference type="ARBA" id="ARBA00023033"/>
    </source>
</evidence>
<dbReference type="OrthoDB" id="1362092at2759"/>
<dbReference type="SUPFAM" id="SSF48264">
    <property type="entry name" value="Cytochrome P450"/>
    <property type="match status" value="1"/>
</dbReference>
<dbReference type="InterPro" id="IPR001128">
    <property type="entry name" value="Cyt_P450"/>
</dbReference>
<keyword evidence="3 7" id="KW-0479">Metal-binding</keyword>
<dbReference type="PANTHER" id="PTHR47947">
    <property type="entry name" value="CYTOCHROME P450 82C3-RELATED"/>
    <property type="match status" value="1"/>
</dbReference>
<evidence type="ECO:0000256" key="1">
    <source>
        <dbReference type="ARBA" id="ARBA00010617"/>
    </source>
</evidence>
<keyword evidence="2 7" id="KW-0349">Heme</keyword>
<evidence type="ECO:0000256" key="5">
    <source>
        <dbReference type="ARBA" id="ARBA00023004"/>
    </source>
</evidence>
<evidence type="ECO:0000313" key="11">
    <source>
        <dbReference type="Proteomes" id="UP000075243"/>
    </source>
</evidence>
<evidence type="ECO:0000256" key="9">
    <source>
        <dbReference type="SAM" id="Phobius"/>
    </source>
</evidence>
<feature type="transmembrane region" description="Helical" evidence="9">
    <location>
        <begin position="23"/>
        <end position="41"/>
    </location>
</feature>
<gene>
    <name evidence="10" type="ORF">KK1_043621</name>
</gene>
<evidence type="ECO:0000313" key="10">
    <source>
        <dbReference type="EMBL" id="KYP35340.1"/>
    </source>
</evidence>
<reference evidence="10" key="1">
    <citation type="journal article" date="2012" name="Nat. Biotechnol.">
        <title>Draft genome sequence of pigeonpea (Cajanus cajan), an orphan legume crop of resource-poor farmers.</title>
        <authorList>
            <person name="Varshney R.K."/>
            <person name="Chen W."/>
            <person name="Li Y."/>
            <person name="Bharti A.K."/>
            <person name="Saxena R.K."/>
            <person name="Schlueter J.A."/>
            <person name="Donoghue M.T."/>
            <person name="Azam S."/>
            <person name="Fan G."/>
            <person name="Whaley A.M."/>
            <person name="Farmer A.D."/>
            <person name="Sheridan J."/>
            <person name="Iwata A."/>
            <person name="Tuteja R."/>
            <person name="Penmetsa R.V."/>
            <person name="Wu W."/>
            <person name="Upadhyaya H.D."/>
            <person name="Yang S.P."/>
            <person name="Shah T."/>
            <person name="Saxena K.B."/>
            <person name="Michael T."/>
            <person name="McCombie W.R."/>
            <person name="Yang B."/>
            <person name="Zhang G."/>
            <person name="Yang H."/>
            <person name="Wang J."/>
            <person name="Spillane C."/>
            <person name="Cook D.R."/>
            <person name="May G.D."/>
            <person name="Xu X."/>
            <person name="Jackson S.A."/>
        </authorList>
    </citation>
    <scope>NUCLEOTIDE SEQUENCE [LARGE SCALE GENOMIC DNA]</scope>
</reference>
<dbReference type="GO" id="GO:0016705">
    <property type="term" value="F:oxidoreductase activity, acting on paired donors, with incorporation or reduction of molecular oxygen"/>
    <property type="evidence" value="ECO:0007669"/>
    <property type="project" value="InterPro"/>
</dbReference>
<dbReference type="CDD" id="cd20654">
    <property type="entry name" value="CYP82"/>
    <property type="match status" value="1"/>
</dbReference>
<dbReference type="Proteomes" id="UP000075243">
    <property type="component" value="Unassembled WGS sequence"/>
</dbReference>
<dbReference type="InterPro" id="IPR050651">
    <property type="entry name" value="Plant_Cytochrome_P450_Monoox"/>
</dbReference>
<dbReference type="GO" id="GO:0020037">
    <property type="term" value="F:heme binding"/>
    <property type="evidence" value="ECO:0007669"/>
    <property type="project" value="InterPro"/>
</dbReference>
<dbReference type="GO" id="GO:0004497">
    <property type="term" value="F:monooxygenase activity"/>
    <property type="evidence" value="ECO:0007669"/>
    <property type="project" value="UniProtKB-KW"/>
</dbReference>
<comment type="cofactor">
    <cofactor evidence="7">
        <name>heme</name>
        <dbReference type="ChEBI" id="CHEBI:30413"/>
    </cofactor>
</comment>
<dbReference type="PANTHER" id="PTHR47947:SF18">
    <property type="entry name" value="CYTOCHROME P450 82A2"/>
    <property type="match status" value="1"/>
</dbReference>
<dbReference type="PRINTS" id="PR00385">
    <property type="entry name" value="P450"/>
</dbReference>
<dbReference type="InterPro" id="IPR002401">
    <property type="entry name" value="Cyt_P450_E_grp-I"/>
</dbReference>
<evidence type="ECO:0000256" key="4">
    <source>
        <dbReference type="ARBA" id="ARBA00023002"/>
    </source>
</evidence>
<keyword evidence="4 8" id="KW-0560">Oxidoreductase</keyword>
<protein>
    <submittedName>
        <fullName evidence="10">Cytochrome P450 82A4</fullName>
    </submittedName>
</protein>
<dbReference type="Pfam" id="PF00067">
    <property type="entry name" value="p450"/>
    <property type="match status" value="1"/>
</dbReference>
<keyword evidence="5 7" id="KW-0408">Iron</keyword>